<evidence type="ECO:0000313" key="2">
    <source>
        <dbReference type="Proteomes" id="UP000006591"/>
    </source>
</evidence>
<sequence>MADGRARFGRLWWRRWWLKSEGERKGEVGEWICLIEAKLVAQGFGLGCFRDGDRSMADDGRHGRRERAWLMCVEGEEELAGYL</sequence>
<reference evidence="1" key="2">
    <citation type="submission" date="2018-04" db="EMBL/GenBank/DDBJ databases">
        <title>OnivRS2 (Oryza nivara Reference Sequence Version 2).</title>
        <authorList>
            <person name="Zhang J."/>
            <person name="Kudrna D."/>
            <person name="Lee S."/>
            <person name="Talag J."/>
            <person name="Rajasekar S."/>
            <person name="Welchert J."/>
            <person name="Hsing Y.-I."/>
            <person name="Wing R.A."/>
        </authorList>
    </citation>
    <scope>NUCLEOTIDE SEQUENCE [LARGE SCALE GENOMIC DNA]</scope>
    <source>
        <strain evidence="1">SL10</strain>
    </source>
</reference>
<keyword evidence="2" id="KW-1185">Reference proteome</keyword>
<name>A0A0E0HBZ0_ORYNI</name>
<accession>A0A0E0HBZ0</accession>
<dbReference type="HOGENOM" id="CLU_2546506_0_0_1"/>
<dbReference type="Gramene" id="ONIVA05G10350.1">
    <property type="protein sequence ID" value="ONIVA05G10350.1"/>
    <property type="gene ID" value="ONIVA05G10350"/>
</dbReference>
<reference evidence="1" key="1">
    <citation type="submission" date="2015-04" db="UniProtKB">
        <authorList>
            <consortium name="EnsemblPlants"/>
        </authorList>
    </citation>
    <scope>IDENTIFICATION</scope>
    <source>
        <strain evidence="1">SL10</strain>
    </source>
</reference>
<evidence type="ECO:0000313" key="1">
    <source>
        <dbReference type="EnsemblPlants" id="ONIVA05G10350.1"/>
    </source>
</evidence>
<dbReference type="EnsemblPlants" id="ONIVA05G10350.1">
    <property type="protein sequence ID" value="ONIVA05G10350.1"/>
    <property type="gene ID" value="ONIVA05G10350"/>
</dbReference>
<dbReference type="Proteomes" id="UP000006591">
    <property type="component" value="Chromosome 5"/>
</dbReference>
<proteinExistence type="predicted"/>
<dbReference type="AlphaFoldDB" id="A0A0E0HBZ0"/>
<organism evidence="1">
    <name type="scientific">Oryza nivara</name>
    <name type="common">Indian wild rice</name>
    <name type="synonym">Oryza sativa f. spontanea</name>
    <dbReference type="NCBI Taxonomy" id="4536"/>
    <lineage>
        <taxon>Eukaryota</taxon>
        <taxon>Viridiplantae</taxon>
        <taxon>Streptophyta</taxon>
        <taxon>Embryophyta</taxon>
        <taxon>Tracheophyta</taxon>
        <taxon>Spermatophyta</taxon>
        <taxon>Magnoliopsida</taxon>
        <taxon>Liliopsida</taxon>
        <taxon>Poales</taxon>
        <taxon>Poaceae</taxon>
        <taxon>BOP clade</taxon>
        <taxon>Oryzoideae</taxon>
        <taxon>Oryzeae</taxon>
        <taxon>Oryzinae</taxon>
        <taxon>Oryza</taxon>
    </lineage>
</organism>
<protein>
    <submittedName>
        <fullName evidence="1">Uncharacterized protein</fullName>
    </submittedName>
</protein>